<dbReference type="EMBL" id="CP040330">
    <property type="protein sequence ID" value="QCS42087.1"/>
    <property type="molecule type" value="Genomic_DNA"/>
</dbReference>
<keyword evidence="1" id="KW-0472">Membrane</keyword>
<feature type="transmembrane region" description="Helical" evidence="1">
    <location>
        <begin position="51"/>
        <end position="77"/>
    </location>
</feature>
<dbReference type="InterPro" id="IPR051790">
    <property type="entry name" value="Cytochrome_c-biogenesis_DsbD"/>
</dbReference>
<name>A0A4P8WFH9_9EURY</name>
<feature type="transmembrane region" description="Helical" evidence="1">
    <location>
        <begin position="201"/>
        <end position="224"/>
    </location>
</feature>
<feature type="transmembrane region" description="Helical" evidence="1">
    <location>
        <begin position="6"/>
        <end position="30"/>
    </location>
</feature>
<dbReference type="RefSeq" id="WP_138244583.1">
    <property type="nucleotide sequence ID" value="NZ_CP040330.1"/>
</dbReference>
<proteinExistence type="predicted"/>
<organism evidence="2 3">
    <name type="scientific">Natrinema versiforme</name>
    <dbReference type="NCBI Taxonomy" id="88724"/>
    <lineage>
        <taxon>Archaea</taxon>
        <taxon>Methanobacteriati</taxon>
        <taxon>Methanobacteriota</taxon>
        <taxon>Stenosarchaea group</taxon>
        <taxon>Halobacteria</taxon>
        <taxon>Halobacteriales</taxon>
        <taxon>Natrialbaceae</taxon>
        <taxon>Natrinema</taxon>
    </lineage>
</organism>
<dbReference type="Proteomes" id="UP000302218">
    <property type="component" value="Chromosome"/>
</dbReference>
<gene>
    <name evidence="2" type="ORF">FEJ81_06855</name>
</gene>
<protein>
    <submittedName>
        <fullName evidence="2">Cytochrome C biogenesis protein</fullName>
    </submittedName>
</protein>
<dbReference type="GeneID" id="40264978"/>
<evidence type="ECO:0000256" key="1">
    <source>
        <dbReference type="SAM" id="Phobius"/>
    </source>
</evidence>
<evidence type="ECO:0000313" key="3">
    <source>
        <dbReference type="Proteomes" id="UP000302218"/>
    </source>
</evidence>
<keyword evidence="1" id="KW-1133">Transmembrane helix</keyword>
<sequence>MIDSALVMSISFGLISGIATFFSPCSYPLLPGYVGFYVSQTDGDRASLGGALSRGLVAGLGVLVTFGVLLGATFWVGYETLSAVTWFELVAGIVLIAFGLLVVSGRAPSPSIALPKRRSSVLGFAIFGVGYALAAAGCVAPVFFGVVTRALSLPTTSAAILLGTYVGSFVVLMVSLTVATGMGLVASAGRLAAYTGTLKRIAGAVMIVAGIGQLYLAIVVLDVINVIDVVRQLYPTIVVLVP</sequence>
<dbReference type="KEGG" id="nvr:FEJ81_06855"/>
<keyword evidence="1" id="KW-0812">Transmembrane</keyword>
<accession>A0A4P8WFH9</accession>
<dbReference type="PANTHER" id="PTHR31272:SF9">
    <property type="entry name" value="BLL1027 PROTEIN"/>
    <property type="match status" value="1"/>
</dbReference>
<feature type="transmembrane region" description="Helical" evidence="1">
    <location>
        <begin position="159"/>
        <end position="189"/>
    </location>
</feature>
<dbReference type="AlphaFoldDB" id="A0A4P8WFH9"/>
<evidence type="ECO:0000313" key="2">
    <source>
        <dbReference type="EMBL" id="QCS42087.1"/>
    </source>
</evidence>
<dbReference type="PANTHER" id="PTHR31272">
    <property type="entry name" value="CYTOCHROME C-TYPE BIOGENESIS PROTEIN HI_1454-RELATED"/>
    <property type="match status" value="1"/>
</dbReference>
<dbReference type="OrthoDB" id="205803at2157"/>
<feature type="transmembrane region" description="Helical" evidence="1">
    <location>
        <begin position="124"/>
        <end position="147"/>
    </location>
</feature>
<feature type="transmembrane region" description="Helical" evidence="1">
    <location>
        <begin position="83"/>
        <end position="103"/>
    </location>
</feature>
<reference evidence="3" key="1">
    <citation type="submission" date="2019-05" db="EMBL/GenBank/DDBJ databases">
        <title>Genome sequence and methylation pattern of the halophilic Archaeon Natrinema versiforme BOL5-4.</title>
        <authorList>
            <person name="DasSarma P."/>
            <person name="Anton B.P."/>
            <person name="DasSarma S.L."/>
            <person name="Martinez F.L."/>
            <person name="Guzman D."/>
            <person name="Roberts R.J."/>
            <person name="DasSarma S."/>
        </authorList>
    </citation>
    <scope>NUCLEOTIDE SEQUENCE [LARGE SCALE GENOMIC DNA]</scope>
    <source>
        <strain evidence="3">BOL5-4</strain>
    </source>
</reference>